<feature type="coiled-coil region" evidence="1">
    <location>
        <begin position="177"/>
        <end position="233"/>
    </location>
</feature>
<sequence>MYLYNLISIVKLKHTKNDELTLEELEIGHGKTSSENPNIELFDSANKDSESIQKQNEKTIKFLEENNNKYKEKANNLKEKLDIKQNELTSIKNELENAEKIIAKLKHDRDLSREELFEEKSNEIKKLKSNVETLTDYISRLDSKLQQSKVIQEAKCHHHTKTIIQLQQEEKISRTKIFQLNEEIENLKVKLLEKEEEFKKLCEKYEEEKENYIRKYQSTINELKIEVKNLRDKKCLVESLENSENELSELDDYRGCSSEPVTIYSNDPKMFEAVESMKIVDSLYFDHKSCHLTSVSFKSESIQVVDEEIKIILGELECKVGKLQNQIQSEKNEYEKLYIFNREIQDILTCILYNINEEFDNNLKGDLEKLKDLFLKKLQTLKSKARNLEFLENQIKIQESKYIETIKNFEDQIENLLFKFQGLEETVKSFKNLLSKVKFISLLHEKEQKISRCCIKQEISLEAGFKEVSKKMHKKSKMQNSRQFLFWNKPNPIVTALFKN</sequence>
<dbReference type="SUPFAM" id="SSF57997">
    <property type="entry name" value="Tropomyosin"/>
    <property type="match status" value="1"/>
</dbReference>
<comment type="caution">
    <text evidence="2">The sequence shown here is derived from an EMBL/GenBank/DDBJ whole genome shotgun (WGS) entry which is preliminary data.</text>
</comment>
<organism evidence="2 3">
    <name type="scientific">Stentor coeruleus</name>
    <dbReference type="NCBI Taxonomy" id="5963"/>
    <lineage>
        <taxon>Eukaryota</taxon>
        <taxon>Sar</taxon>
        <taxon>Alveolata</taxon>
        <taxon>Ciliophora</taxon>
        <taxon>Postciliodesmatophora</taxon>
        <taxon>Heterotrichea</taxon>
        <taxon>Heterotrichida</taxon>
        <taxon>Stentoridae</taxon>
        <taxon>Stentor</taxon>
    </lineage>
</organism>
<gene>
    <name evidence="2" type="ORF">SteCoe_32560</name>
</gene>
<proteinExistence type="predicted"/>
<feature type="coiled-coil region" evidence="1">
    <location>
        <begin position="53"/>
        <end position="144"/>
    </location>
</feature>
<accession>A0A1R2AYT5</accession>
<dbReference type="EMBL" id="MPUH01001172">
    <property type="protein sequence ID" value="OMJ69662.1"/>
    <property type="molecule type" value="Genomic_DNA"/>
</dbReference>
<reference evidence="2 3" key="1">
    <citation type="submission" date="2016-11" db="EMBL/GenBank/DDBJ databases">
        <title>The macronuclear genome of Stentor coeruleus: a giant cell with tiny introns.</title>
        <authorList>
            <person name="Slabodnick M."/>
            <person name="Ruby J.G."/>
            <person name="Reiff S.B."/>
            <person name="Swart E.C."/>
            <person name="Gosai S."/>
            <person name="Prabakaran S."/>
            <person name="Witkowska E."/>
            <person name="Larue G.E."/>
            <person name="Fisher S."/>
            <person name="Freeman R.M."/>
            <person name="Gunawardena J."/>
            <person name="Chu W."/>
            <person name="Stover N.A."/>
            <person name="Gregory B.D."/>
            <person name="Nowacki M."/>
            <person name="Derisi J."/>
            <person name="Roy S.W."/>
            <person name="Marshall W.F."/>
            <person name="Sood P."/>
        </authorList>
    </citation>
    <scope>NUCLEOTIDE SEQUENCE [LARGE SCALE GENOMIC DNA]</scope>
    <source>
        <strain evidence="2">WM001</strain>
    </source>
</reference>
<evidence type="ECO:0000256" key="1">
    <source>
        <dbReference type="SAM" id="Coils"/>
    </source>
</evidence>
<dbReference type="AlphaFoldDB" id="A0A1R2AYT5"/>
<keyword evidence="1" id="KW-0175">Coiled coil</keyword>
<evidence type="ECO:0000313" key="3">
    <source>
        <dbReference type="Proteomes" id="UP000187209"/>
    </source>
</evidence>
<protein>
    <submittedName>
        <fullName evidence="2">Uncharacterized protein</fullName>
    </submittedName>
</protein>
<dbReference type="Proteomes" id="UP000187209">
    <property type="component" value="Unassembled WGS sequence"/>
</dbReference>
<evidence type="ECO:0000313" key="2">
    <source>
        <dbReference type="EMBL" id="OMJ69662.1"/>
    </source>
</evidence>
<keyword evidence="3" id="KW-1185">Reference proteome</keyword>
<feature type="coiled-coil region" evidence="1">
    <location>
        <begin position="381"/>
        <end position="426"/>
    </location>
</feature>
<name>A0A1R2AYT5_9CILI</name>